<dbReference type="Proteomes" id="UP000182719">
    <property type="component" value="Unassembled WGS sequence"/>
</dbReference>
<dbReference type="EMBL" id="FOAP01000010">
    <property type="protein sequence ID" value="SEL98573.1"/>
    <property type="molecule type" value="Genomic_DNA"/>
</dbReference>
<sequence length="195" mass="20951">MKLPFAFRALLAVAWLLGMPASASTMLQLELSALSHASDAVIHGTVRRVESRWSRDHRRILTDVEIEVSDALKGQPGSTVLLIQPGGRVGDIGQVVSGMASFTQGEEVVVFLERRGPRAFGLVGLSQGKYEVLRAEDSRSALAVPAAKDVRLLDPKTHQPSASAPRTMGLEELKAAIRAALRQPKPEGAGKESRP</sequence>
<proteinExistence type="predicted"/>
<feature type="chain" id="PRO_5010183809" description="PRC-barrel domain-containing protein" evidence="1">
    <location>
        <begin position="24"/>
        <end position="195"/>
    </location>
</feature>
<organism evidence="2 3">
    <name type="scientific">Stigmatella aurantiaca</name>
    <dbReference type="NCBI Taxonomy" id="41"/>
    <lineage>
        <taxon>Bacteria</taxon>
        <taxon>Pseudomonadati</taxon>
        <taxon>Myxococcota</taxon>
        <taxon>Myxococcia</taxon>
        <taxon>Myxococcales</taxon>
        <taxon>Cystobacterineae</taxon>
        <taxon>Archangiaceae</taxon>
        <taxon>Stigmatella</taxon>
    </lineage>
</organism>
<protein>
    <recommendedName>
        <fullName evidence="4">PRC-barrel domain-containing protein</fullName>
    </recommendedName>
</protein>
<evidence type="ECO:0000313" key="3">
    <source>
        <dbReference type="Proteomes" id="UP000182719"/>
    </source>
</evidence>
<accession>A0A1H7UNP2</accession>
<evidence type="ECO:0000256" key="1">
    <source>
        <dbReference type="SAM" id="SignalP"/>
    </source>
</evidence>
<gene>
    <name evidence="2" type="ORF">SAMN05444354_110130</name>
</gene>
<keyword evidence="3" id="KW-1185">Reference proteome</keyword>
<dbReference type="OrthoDB" id="5512810at2"/>
<evidence type="ECO:0000313" key="2">
    <source>
        <dbReference type="EMBL" id="SEL98573.1"/>
    </source>
</evidence>
<evidence type="ECO:0008006" key="4">
    <source>
        <dbReference type="Google" id="ProtNLM"/>
    </source>
</evidence>
<keyword evidence="1" id="KW-0732">Signal</keyword>
<dbReference type="AlphaFoldDB" id="A0A1H7UNP2"/>
<reference evidence="3" key="1">
    <citation type="submission" date="2016-10" db="EMBL/GenBank/DDBJ databases">
        <authorList>
            <person name="Varghese N."/>
            <person name="Submissions S."/>
        </authorList>
    </citation>
    <scope>NUCLEOTIDE SEQUENCE [LARGE SCALE GENOMIC DNA]</scope>
    <source>
        <strain evidence="3">DSM 17044</strain>
    </source>
</reference>
<feature type="signal peptide" evidence="1">
    <location>
        <begin position="1"/>
        <end position="23"/>
    </location>
</feature>
<name>A0A1H7UNP2_STIAU</name>
<dbReference type="RefSeq" id="WP_075008099.1">
    <property type="nucleotide sequence ID" value="NZ_FOAP01000010.1"/>
</dbReference>